<keyword evidence="15" id="KW-0675">Receptor</keyword>
<keyword evidence="9 10" id="KW-0998">Cell outer membrane</keyword>
<evidence type="ECO:0000256" key="5">
    <source>
        <dbReference type="ARBA" id="ARBA00022729"/>
    </source>
</evidence>
<feature type="chain" id="PRO_5012614167" evidence="12">
    <location>
        <begin position="22"/>
        <end position="616"/>
    </location>
</feature>
<keyword evidence="7 11" id="KW-0798">TonB box</keyword>
<keyword evidence="3 10" id="KW-1134">Transmembrane beta strand</keyword>
<dbReference type="AlphaFoldDB" id="A0A1Q2GVA0"/>
<dbReference type="SUPFAM" id="SSF56935">
    <property type="entry name" value="Porins"/>
    <property type="match status" value="1"/>
</dbReference>
<evidence type="ECO:0000256" key="11">
    <source>
        <dbReference type="RuleBase" id="RU003357"/>
    </source>
</evidence>
<dbReference type="InterPro" id="IPR036942">
    <property type="entry name" value="Beta-barrel_TonB_sf"/>
</dbReference>
<dbReference type="KEGG" id="paln:B0W48_04070"/>
<keyword evidence="8 10" id="KW-0472">Membrane</keyword>
<evidence type="ECO:0000256" key="9">
    <source>
        <dbReference type="ARBA" id="ARBA00023237"/>
    </source>
</evidence>
<gene>
    <name evidence="15" type="ORF">B0W48_04070</name>
</gene>
<dbReference type="Pfam" id="PF00593">
    <property type="entry name" value="TonB_dep_Rec_b-barrel"/>
    <property type="match status" value="1"/>
</dbReference>
<evidence type="ECO:0000256" key="1">
    <source>
        <dbReference type="ARBA" id="ARBA00004571"/>
    </source>
</evidence>
<dbReference type="Pfam" id="PF07715">
    <property type="entry name" value="Plug"/>
    <property type="match status" value="1"/>
</dbReference>
<keyword evidence="2 10" id="KW-0813">Transport</keyword>
<evidence type="ECO:0000256" key="4">
    <source>
        <dbReference type="ARBA" id="ARBA00022692"/>
    </source>
</evidence>
<dbReference type="InterPro" id="IPR039426">
    <property type="entry name" value="TonB-dep_rcpt-like"/>
</dbReference>
<dbReference type="InterPro" id="IPR000531">
    <property type="entry name" value="Beta-barrel_TonB"/>
</dbReference>
<accession>A0A1Q2GVA0</accession>
<dbReference type="STRING" id="247523.B0W48_04070"/>
<dbReference type="PANTHER" id="PTHR30069">
    <property type="entry name" value="TONB-DEPENDENT OUTER MEMBRANE RECEPTOR"/>
    <property type="match status" value="1"/>
</dbReference>
<comment type="subcellular location">
    <subcellularLocation>
        <location evidence="1 10">Cell outer membrane</location>
        <topology evidence="1 10">Multi-pass membrane protein</topology>
    </subcellularLocation>
</comment>
<comment type="similarity">
    <text evidence="10 11">Belongs to the TonB-dependent receptor family.</text>
</comment>
<evidence type="ECO:0000256" key="3">
    <source>
        <dbReference type="ARBA" id="ARBA00022452"/>
    </source>
</evidence>
<evidence type="ECO:0000256" key="12">
    <source>
        <dbReference type="SAM" id="SignalP"/>
    </source>
</evidence>
<organism evidence="15 16">
    <name type="scientific">Pseudoalteromonas aliena</name>
    <dbReference type="NCBI Taxonomy" id="247523"/>
    <lineage>
        <taxon>Bacteria</taxon>
        <taxon>Pseudomonadati</taxon>
        <taxon>Pseudomonadota</taxon>
        <taxon>Gammaproteobacteria</taxon>
        <taxon>Alteromonadales</taxon>
        <taxon>Pseudoalteromonadaceae</taxon>
        <taxon>Pseudoalteromonas</taxon>
    </lineage>
</organism>
<feature type="signal peptide" evidence="12">
    <location>
        <begin position="1"/>
        <end position="21"/>
    </location>
</feature>
<dbReference type="Gene3D" id="2.40.170.20">
    <property type="entry name" value="TonB-dependent receptor, beta-barrel domain"/>
    <property type="match status" value="1"/>
</dbReference>
<reference evidence="15 16" key="1">
    <citation type="submission" date="2017-02" db="EMBL/GenBank/DDBJ databases">
        <title>Complete genome sequence of the cold-active Pseudoalteromonas aliena strain EH1 isolated from Arctic seawater.</title>
        <authorList>
            <person name="Kim E."/>
            <person name="Heo E."/>
            <person name="Kim H."/>
            <person name="Kim D."/>
        </authorList>
    </citation>
    <scope>NUCLEOTIDE SEQUENCE [LARGE SCALE GENOMIC DNA]</scope>
    <source>
        <strain evidence="15 16">EH1</strain>
    </source>
</reference>
<evidence type="ECO:0000259" key="14">
    <source>
        <dbReference type="Pfam" id="PF07715"/>
    </source>
</evidence>
<keyword evidence="5 12" id="KW-0732">Signal</keyword>
<keyword evidence="6" id="KW-0406">Ion transport</keyword>
<evidence type="ECO:0000256" key="7">
    <source>
        <dbReference type="ARBA" id="ARBA00023077"/>
    </source>
</evidence>
<dbReference type="EMBL" id="CP019628">
    <property type="protein sequence ID" value="AQP99049.1"/>
    <property type="molecule type" value="Genomic_DNA"/>
</dbReference>
<dbReference type="GO" id="GO:0009279">
    <property type="term" value="C:cell outer membrane"/>
    <property type="evidence" value="ECO:0007669"/>
    <property type="project" value="UniProtKB-SubCell"/>
</dbReference>
<evidence type="ECO:0000256" key="2">
    <source>
        <dbReference type="ARBA" id="ARBA00022448"/>
    </source>
</evidence>
<dbReference type="Proteomes" id="UP000188243">
    <property type="component" value="Chromosome"/>
</dbReference>
<sequence>MLNKTTLGVAISAALSFSASGAEQSIEKITVTANKFEQPINDVLASVNVIERAEIEASNVRDLPSLLNTVVGLDIVSNGGFGQKADVFVRGASAKYTLVLVDGVRISDATSGSVSLTNIPVNSIERIEVIKGARAAIYGSDAIAGVINIITRDAINNTLSATFGSNSYSNYQLAGGVAKDALSFKYNAGYEETDGFDVTEKDPTAAITKDHDDDGYRNKNIGFNLSYHTEDLGQFSAQAQYSEGEGEYDSAYSSDAYDFENYIAKLGWEKSSQNYNQGVSVSLSQEENEQTGTAVNAFYSTERFEAEYRGLYTLTQTLELSGGVNLLQEDLSGSTATSLHEKRDNKALFIGAFYDDDIWLASAVVRTDDYDYHGRANTYSTGVGYKANKYISVRASHGTAFRAPSLVNAFVTNSLYYVGNSDIKPEEAVNNELGITLTTKWGRYDITIFDNNITNLIENQYDANLGKYVPSNVARVSMQGVEINAEFSALGFEHNANLSFLDTEDETTGKELARRPSEAFNYTLTKSWGHFDANLTMLYRSARDSISYYDTEIAAFTVFNIAANYQLLDNLALHARIENLTDKEYFTAGIGFAASGELLGYSAPSRQVFAGISYQF</sequence>
<feature type="domain" description="TonB-dependent receptor-like beta-barrel" evidence="13">
    <location>
        <begin position="168"/>
        <end position="580"/>
    </location>
</feature>
<evidence type="ECO:0000256" key="6">
    <source>
        <dbReference type="ARBA" id="ARBA00023065"/>
    </source>
</evidence>
<evidence type="ECO:0000313" key="16">
    <source>
        <dbReference type="Proteomes" id="UP000188243"/>
    </source>
</evidence>
<dbReference type="PANTHER" id="PTHR30069:SF53">
    <property type="entry name" value="COLICIN I RECEPTOR-RELATED"/>
    <property type="match status" value="1"/>
</dbReference>
<dbReference type="GO" id="GO:0015889">
    <property type="term" value="P:cobalamin transport"/>
    <property type="evidence" value="ECO:0007669"/>
    <property type="project" value="TreeGrafter"/>
</dbReference>
<dbReference type="PROSITE" id="PS52016">
    <property type="entry name" value="TONB_DEPENDENT_REC_3"/>
    <property type="match status" value="1"/>
</dbReference>
<dbReference type="InterPro" id="IPR037066">
    <property type="entry name" value="Plug_dom_sf"/>
</dbReference>
<dbReference type="GO" id="GO:0006811">
    <property type="term" value="P:monoatomic ion transport"/>
    <property type="evidence" value="ECO:0007669"/>
    <property type="project" value="UniProtKB-KW"/>
</dbReference>
<evidence type="ECO:0000256" key="8">
    <source>
        <dbReference type="ARBA" id="ARBA00023136"/>
    </source>
</evidence>
<protein>
    <submittedName>
        <fullName evidence="15">TonB-dependent receptor</fullName>
    </submittedName>
</protein>
<proteinExistence type="inferred from homology"/>
<keyword evidence="4 10" id="KW-0812">Transmembrane</keyword>
<evidence type="ECO:0000313" key="15">
    <source>
        <dbReference type="EMBL" id="AQP99049.1"/>
    </source>
</evidence>
<dbReference type="Gene3D" id="2.170.130.10">
    <property type="entry name" value="TonB-dependent receptor, plug domain"/>
    <property type="match status" value="1"/>
</dbReference>
<evidence type="ECO:0000259" key="13">
    <source>
        <dbReference type="Pfam" id="PF00593"/>
    </source>
</evidence>
<name>A0A1Q2GVA0_9GAMM</name>
<evidence type="ECO:0000256" key="10">
    <source>
        <dbReference type="PROSITE-ProRule" id="PRU01360"/>
    </source>
</evidence>
<dbReference type="CDD" id="cd01347">
    <property type="entry name" value="ligand_gated_channel"/>
    <property type="match status" value="1"/>
</dbReference>
<dbReference type="InterPro" id="IPR012910">
    <property type="entry name" value="Plug_dom"/>
</dbReference>
<dbReference type="RefSeq" id="WP_077535751.1">
    <property type="nucleotide sequence ID" value="NZ_CP019628.1"/>
</dbReference>
<feature type="domain" description="TonB-dependent receptor plug" evidence="14">
    <location>
        <begin position="40"/>
        <end position="146"/>
    </location>
</feature>